<dbReference type="InterPro" id="IPR029044">
    <property type="entry name" value="Nucleotide-diphossugar_trans"/>
</dbReference>
<dbReference type="PANTHER" id="PTHR43685:SF3">
    <property type="entry name" value="SLR2126 PROTEIN"/>
    <property type="match status" value="1"/>
</dbReference>
<gene>
    <name evidence="4" type="ORF">DIC66_01925</name>
</gene>
<evidence type="ECO:0000256" key="1">
    <source>
        <dbReference type="ARBA" id="ARBA00022679"/>
    </source>
</evidence>
<dbReference type="Gene3D" id="3.90.550.10">
    <property type="entry name" value="Spore Coat Polysaccharide Biosynthesis Protein SpsA, Chain A"/>
    <property type="match status" value="1"/>
</dbReference>
<protein>
    <submittedName>
        <fullName evidence="4">Glycosyl transferase</fullName>
    </submittedName>
</protein>
<evidence type="ECO:0000313" key="5">
    <source>
        <dbReference type="Proteomes" id="UP000260665"/>
    </source>
</evidence>
<evidence type="ECO:0000259" key="2">
    <source>
        <dbReference type="Pfam" id="PF00535"/>
    </source>
</evidence>
<dbReference type="PANTHER" id="PTHR43685">
    <property type="entry name" value="GLYCOSYLTRANSFERASE"/>
    <property type="match status" value="1"/>
</dbReference>
<dbReference type="Pfam" id="PF00535">
    <property type="entry name" value="Glycos_transf_2"/>
    <property type="match status" value="1"/>
</dbReference>
<keyword evidence="1 4" id="KW-0808">Transferase</keyword>
<name>A0A3E1RH11_9BURK</name>
<evidence type="ECO:0000259" key="3">
    <source>
        <dbReference type="Pfam" id="PF02709"/>
    </source>
</evidence>
<evidence type="ECO:0000313" key="4">
    <source>
        <dbReference type="EMBL" id="RFO98667.1"/>
    </source>
</evidence>
<dbReference type="OrthoDB" id="9801954at2"/>
<proteinExistence type="predicted"/>
<dbReference type="CDD" id="cd06420">
    <property type="entry name" value="GT2_Chondriotin_Pol_N"/>
    <property type="match status" value="1"/>
</dbReference>
<dbReference type="InterPro" id="IPR050834">
    <property type="entry name" value="Glycosyltransf_2"/>
</dbReference>
<dbReference type="GO" id="GO:0016740">
    <property type="term" value="F:transferase activity"/>
    <property type="evidence" value="ECO:0007669"/>
    <property type="project" value="UniProtKB-KW"/>
</dbReference>
<reference evidence="4 5" key="1">
    <citation type="submission" date="2018-05" db="EMBL/GenBank/DDBJ databases">
        <title>Rhodoferax soyangensis sp.nov., isolated from an oligotrophic freshwater lake.</title>
        <authorList>
            <person name="Park M."/>
        </authorList>
    </citation>
    <scope>NUCLEOTIDE SEQUENCE [LARGE SCALE GENOMIC DNA]</scope>
    <source>
        <strain evidence="4 5">IMCC26218</strain>
    </source>
</reference>
<dbReference type="Pfam" id="PF02709">
    <property type="entry name" value="Glyco_transf_7C"/>
    <property type="match status" value="1"/>
</dbReference>
<dbReference type="InterPro" id="IPR001173">
    <property type="entry name" value="Glyco_trans_2-like"/>
</dbReference>
<dbReference type="InterPro" id="IPR027791">
    <property type="entry name" value="Galactosyl_T_C"/>
</dbReference>
<dbReference type="RefSeq" id="WP_117173488.1">
    <property type="nucleotide sequence ID" value="NZ_QFZK01000001.1"/>
</dbReference>
<feature type="domain" description="Glycosyltransferase 2-like" evidence="2">
    <location>
        <begin position="8"/>
        <end position="143"/>
    </location>
</feature>
<comment type="caution">
    <text evidence="4">The sequence shown here is derived from an EMBL/GenBank/DDBJ whole genome shotgun (WGS) entry which is preliminary data.</text>
</comment>
<dbReference type="Proteomes" id="UP000260665">
    <property type="component" value="Unassembled WGS sequence"/>
</dbReference>
<keyword evidence="5" id="KW-1185">Reference proteome</keyword>
<dbReference type="SUPFAM" id="SSF53448">
    <property type="entry name" value="Nucleotide-diphospho-sugar transferases"/>
    <property type="match status" value="1"/>
</dbReference>
<organism evidence="4 5">
    <name type="scientific">Rhodoferax lacus</name>
    <dbReference type="NCBI Taxonomy" id="2184758"/>
    <lineage>
        <taxon>Bacteria</taxon>
        <taxon>Pseudomonadati</taxon>
        <taxon>Pseudomonadota</taxon>
        <taxon>Betaproteobacteria</taxon>
        <taxon>Burkholderiales</taxon>
        <taxon>Comamonadaceae</taxon>
        <taxon>Rhodoferax</taxon>
    </lineage>
</organism>
<dbReference type="EMBL" id="QFZK01000001">
    <property type="protein sequence ID" value="RFO98667.1"/>
    <property type="molecule type" value="Genomic_DNA"/>
</dbReference>
<feature type="domain" description="Galactosyltransferase C-terminal" evidence="3">
    <location>
        <begin position="177"/>
        <end position="227"/>
    </location>
</feature>
<dbReference type="AlphaFoldDB" id="A0A3E1RH11"/>
<sequence length="284" mass="31692">MPTADLISIVIATYNRSDTLVAVLASLANQDDNGFEVIVADDGSMQVHRDAIQAAATTYGLSLTHVWHPDVGFTLARVRNLGVSASRGSYLVFLDGDCVPDTDFVRRHRQLRESGYLVMGSRVLLSQSITTRVLSTGMRLEGQGALFWLRRRLHGDANKLGAIIRLPDLKVRKVKGFRWRGIRGCNMGVWRKDYEAVNGFDESFIGWGHEDADFVLRLHNHGVKRKNGFYATEVYHLWHKEATRDAEGSNAAIVGERLQSGISQATIGYRESKAAKDVVVHRWG</sequence>
<accession>A0A3E1RH11</accession>